<dbReference type="OrthoDB" id="9809338at2"/>
<sequence>MTAHHIANRLETIRFKQPWLVLGAANTFSLACPENPTISHCYSFEASDSEAPTIAIPDGCVEVLFDCGNSDASAKVYGTPMSAMDTGIQSGHRYFGVRFVSGAIPACMQASAEEIVNHQFNFVDVVPHAHQLVESIINSNDFCDQVACFKRFFDKTTARPLSQLTQSMVSIIVARKGNVRIDELALATGYTTRTLQRQFRADIGMSPKAFSRIVRCQSAVYCINHCDDVDFLDMACTLGYSDQSHFLREFKKCVQVTPMAYQKQVKQQSYLDRIQFF</sequence>
<dbReference type="PROSITE" id="PS00041">
    <property type="entry name" value="HTH_ARAC_FAMILY_1"/>
    <property type="match status" value="1"/>
</dbReference>
<dbReference type="Gene3D" id="1.10.10.60">
    <property type="entry name" value="Homeodomain-like"/>
    <property type="match status" value="1"/>
</dbReference>
<dbReference type="GO" id="GO:0003700">
    <property type="term" value="F:DNA-binding transcription factor activity"/>
    <property type="evidence" value="ECO:0007669"/>
    <property type="project" value="InterPro"/>
</dbReference>
<dbReference type="InterPro" id="IPR009057">
    <property type="entry name" value="Homeodomain-like_sf"/>
</dbReference>
<dbReference type="PANTHER" id="PTHR46796">
    <property type="entry name" value="HTH-TYPE TRANSCRIPTIONAL ACTIVATOR RHAS-RELATED"/>
    <property type="match status" value="1"/>
</dbReference>
<dbReference type="InterPro" id="IPR046532">
    <property type="entry name" value="DUF6597"/>
</dbReference>
<reference evidence="5 6" key="1">
    <citation type="submission" date="2018-06" db="EMBL/GenBank/DDBJ databases">
        <title>Marinomonas sp. YLB-05 draft genome sequence.</title>
        <authorList>
            <person name="Yu L."/>
            <person name="Tang X."/>
        </authorList>
    </citation>
    <scope>NUCLEOTIDE SEQUENCE [LARGE SCALE GENOMIC DNA]</scope>
    <source>
        <strain evidence="5 6">YLB-05</strain>
    </source>
</reference>
<dbReference type="GO" id="GO:0043565">
    <property type="term" value="F:sequence-specific DNA binding"/>
    <property type="evidence" value="ECO:0007669"/>
    <property type="project" value="InterPro"/>
</dbReference>
<dbReference type="PROSITE" id="PS01124">
    <property type="entry name" value="HTH_ARAC_FAMILY_2"/>
    <property type="match status" value="1"/>
</dbReference>
<evidence type="ECO:0000313" key="6">
    <source>
        <dbReference type="Proteomes" id="UP000254326"/>
    </source>
</evidence>
<evidence type="ECO:0000259" key="4">
    <source>
        <dbReference type="PROSITE" id="PS01124"/>
    </source>
</evidence>
<evidence type="ECO:0000256" key="1">
    <source>
        <dbReference type="ARBA" id="ARBA00023015"/>
    </source>
</evidence>
<dbReference type="EMBL" id="QKRA01000002">
    <property type="protein sequence ID" value="RDL45135.1"/>
    <property type="molecule type" value="Genomic_DNA"/>
</dbReference>
<keyword evidence="3" id="KW-0804">Transcription</keyword>
<dbReference type="InterPro" id="IPR018060">
    <property type="entry name" value="HTH_AraC"/>
</dbReference>
<dbReference type="InterPro" id="IPR050204">
    <property type="entry name" value="AraC_XylS_family_regulators"/>
</dbReference>
<evidence type="ECO:0000313" key="5">
    <source>
        <dbReference type="EMBL" id="RDL45135.1"/>
    </source>
</evidence>
<dbReference type="Proteomes" id="UP000254326">
    <property type="component" value="Unassembled WGS sequence"/>
</dbReference>
<gene>
    <name evidence="5" type="ORF">DN730_05850</name>
</gene>
<proteinExistence type="predicted"/>
<dbReference type="AlphaFoldDB" id="A0A370UBQ9"/>
<comment type="caution">
    <text evidence="5">The sequence shown here is derived from an EMBL/GenBank/DDBJ whole genome shotgun (WGS) entry which is preliminary data.</text>
</comment>
<dbReference type="InterPro" id="IPR018062">
    <property type="entry name" value="HTH_AraC-typ_CS"/>
</dbReference>
<dbReference type="Pfam" id="PF12833">
    <property type="entry name" value="HTH_18"/>
    <property type="match status" value="1"/>
</dbReference>
<feature type="domain" description="HTH araC/xylS-type" evidence="4">
    <location>
        <begin position="163"/>
        <end position="264"/>
    </location>
</feature>
<accession>A0A370UBQ9</accession>
<evidence type="ECO:0000256" key="3">
    <source>
        <dbReference type="ARBA" id="ARBA00023163"/>
    </source>
</evidence>
<keyword evidence="6" id="KW-1185">Reference proteome</keyword>
<evidence type="ECO:0000256" key="2">
    <source>
        <dbReference type="ARBA" id="ARBA00023125"/>
    </source>
</evidence>
<keyword evidence="2" id="KW-0238">DNA-binding</keyword>
<organism evidence="5 6">
    <name type="scientific">Marinomonas piezotolerans</name>
    <dbReference type="NCBI Taxonomy" id="2213058"/>
    <lineage>
        <taxon>Bacteria</taxon>
        <taxon>Pseudomonadati</taxon>
        <taxon>Pseudomonadota</taxon>
        <taxon>Gammaproteobacteria</taxon>
        <taxon>Oceanospirillales</taxon>
        <taxon>Oceanospirillaceae</taxon>
        <taxon>Marinomonas</taxon>
    </lineage>
</organism>
<dbReference type="RefSeq" id="WP_115467169.1">
    <property type="nucleotide sequence ID" value="NZ_QKRA01000002.1"/>
</dbReference>
<dbReference type="SMART" id="SM00342">
    <property type="entry name" value="HTH_ARAC"/>
    <property type="match status" value="1"/>
</dbReference>
<dbReference type="Pfam" id="PF20240">
    <property type="entry name" value="DUF6597"/>
    <property type="match status" value="1"/>
</dbReference>
<dbReference type="SUPFAM" id="SSF46689">
    <property type="entry name" value="Homeodomain-like"/>
    <property type="match status" value="1"/>
</dbReference>
<name>A0A370UBQ9_9GAMM</name>
<protein>
    <submittedName>
        <fullName evidence="5">AraC family transcriptional regulator</fullName>
    </submittedName>
</protein>
<keyword evidence="1" id="KW-0805">Transcription regulation</keyword>